<dbReference type="InterPro" id="IPR000673">
    <property type="entry name" value="Sig_transdc_resp-reg_Me-estase"/>
</dbReference>
<evidence type="ECO:0000256" key="7">
    <source>
        <dbReference type="PROSITE-ProRule" id="PRU00169"/>
    </source>
</evidence>
<feature type="domain" description="CheB-type methylesterase" evidence="10">
    <location>
        <begin position="184"/>
        <end position="378"/>
    </location>
</feature>
<dbReference type="HAMAP" id="MF_00099">
    <property type="entry name" value="CheB_chemtxs"/>
    <property type="match status" value="1"/>
</dbReference>
<comment type="caution">
    <text evidence="11">The sequence shown here is derived from an EMBL/GenBank/DDBJ whole genome shotgun (WGS) entry which is preliminary data.</text>
</comment>
<keyword evidence="11" id="KW-0489">Methyltransferase</keyword>
<dbReference type="NCBIfam" id="NF001965">
    <property type="entry name" value="PRK00742.1"/>
    <property type="match status" value="1"/>
</dbReference>
<evidence type="ECO:0000256" key="6">
    <source>
        <dbReference type="PROSITE-ProRule" id="PRU00050"/>
    </source>
</evidence>
<dbReference type="SUPFAM" id="SSF52172">
    <property type="entry name" value="CheY-like"/>
    <property type="match status" value="1"/>
</dbReference>
<dbReference type="Pfam" id="PF00072">
    <property type="entry name" value="Response_reg"/>
    <property type="match status" value="1"/>
</dbReference>
<proteinExistence type="inferred from homology"/>
<dbReference type="PANTHER" id="PTHR42872:SF6">
    <property type="entry name" value="PROTEIN-GLUTAMATE METHYLESTERASE_PROTEIN-GLUTAMINE GLUTAMINASE"/>
    <property type="match status" value="1"/>
</dbReference>
<evidence type="ECO:0000256" key="3">
    <source>
        <dbReference type="ARBA" id="ARBA00022801"/>
    </source>
</evidence>
<keyword evidence="11" id="KW-0808">Transferase</keyword>
<protein>
    <recommendedName>
        <fullName evidence="5">Protein-glutamate methylesterase/protein-glutamine glutaminase</fullName>
        <ecNumber evidence="5">3.1.1.61</ecNumber>
        <ecNumber evidence="5">3.5.1.44</ecNumber>
    </recommendedName>
</protein>
<dbReference type="PIRSF" id="PIRSF000876">
    <property type="entry name" value="RR_chemtxs_CheB"/>
    <property type="match status" value="1"/>
</dbReference>
<name>A0ABD5P7M1_9EURY</name>
<dbReference type="Gene3D" id="3.40.50.2300">
    <property type="match status" value="1"/>
</dbReference>
<comment type="function">
    <text evidence="5">Involved in chemotaxis. Part of a chemotaxis signal transduction system that modulates chemotaxis in response to various stimuli. Catalyzes the demethylation of specific methylglutamate residues introduced into the chemoreceptors (methyl-accepting chemotaxis proteins or MCP) by CheR. Also mediates the irreversible deamidation of specific glutamine residues to glutamic acid.</text>
</comment>
<organism evidence="11 12">
    <name type="scientific">Halobium salinum</name>
    <dbReference type="NCBI Taxonomy" id="1364940"/>
    <lineage>
        <taxon>Archaea</taxon>
        <taxon>Methanobacteriati</taxon>
        <taxon>Methanobacteriota</taxon>
        <taxon>Stenosarchaea group</taxon>
        <taxon>Halobacteria</taxon>
        <taxon>Halobacteriales</taxon>
        <taxon>Haloferacaceae</taxon>
        <taxon>Halobium</taxon>
    </lineage>
</organism>
<evidence type="ECO:0000256" key="8">
    <source>
        <dbReference type="SAM" id="MobiDB-lite"/>
    </source>
</evidence>
<dbReference type="SMART" id="SM00448">
    <property type="entry name" value="REC"/>
    <property type="match status" value="1"/>
</dbReference>
<dbReference type="RefSeq" id="WP_390203736.1">
    <property type="nucleotide sequence ID" value="NZ_JAODIW010000010.1"/>
</dbReference>
<comment type="PTM">
    <text evidence="5">Phosphorylated by CheA. Phosphorylation of the N-terminal regulatory domain activates the methylesterase activity.</text>
</comment>
<sequence length="380" mass="38667">MRGLIGDVLAEGGVEVVGEAADGSDAVRVVAEHRPDVVTMDLEMPEMNGIDAVEAVMAEVPTPILMLSAHTEDGAEVTFEALDRGAVDFFTKPGGEISTGVSRRKAQLVEKVREVATADVSTPLARSSAGVDGPSGSRAGPGGRRTPAVGSSSPAGPTDGGGTDTRQAGSASVSNSTAGPTTDAYVANPTLVVGASTGGPNAVERVLSELPRAADFRVLVVQHMPAAFTRRFAERLDAKSDYDVYEATDGARIGGGEALVAEGDTNTLVSGYANGRLRVRLTDEDYDKGVQPSVDVTMESAAEAVTGPLVGAVLTGMGADGAAGIRAMSRAGGHTLAESEESATIYGMPKRAIATGAVDDVRPIDAVASGICDAVRDGTR</sequence>
<feature type="region of interest" description="Disordered" evidence="8">
    <location>
        <begin position="120"/>
        <end position="184"/>
    </location>
</feature>
<dbReference type="CDD" id="cd17541">
    <property type="entry name" value="REC_CheB-like"/>
    <property type="match status" value="1"/>
</dbReference>
<reference evidence="11 12" key="1">
    <citation type="journal article" date="2019" name="Int. J. Syst. Evol. Microbiol.">
        <title>The Global Catalogue of Microorganisms (GCM) 10K type strain sequencing project: providing services to taxonomists for standard genome sequencing and annotation.</title>
        <authorList>
            <consortium name="The Broad Institute Genomics Platform"/>
            <consortium name="The Broad Institute Genome Sequencing Center for Infectious Disease"/>
            <person name="Wu L."/>
            <person name="Ma J."/>
        </authorList>
    </citation>
    <scope>NUCLEOTIDE SEQUENCE [LARGE SCALE GENOMIC DNA]</scope>
    <source>
        <strain evidence="11 12">CGMCC 1.12553</strain>
    </source>
</reference>
<dbReference type="EMBL" id="JBHSDS010000002">
    <property type="protein sequence ID" value="MFC4356852.1"/>
    <property type="molecule type" value="Genomic_DNA"/>
</dbReference>
<dbReference type="Gene3D" id="3.40.50.180">
    <property type="entry name" value="Methylesterase CheB, C-terminal domain"/>
    <property type="match status" value="1"/>
</dbReference>
<dbReference type="PROSITE" id="PS50122">
    <property type="entry name" value="CHEB"/>
    <property type="match status" value="1"/>
</dbReference>
<keyword evidence="1 5" id="KW-0963">Cytoplasm</keyword>
<dbReference type="GO" id="GO:0005737">
    <property type="term" value="C:cytoplasm"/>
    <property type="evidence" value="ECO:0007669"/>
    <property type="project" value="UniProtKB-SubCell"/>
</dbReference>
<keyword evidence="2 5" id="KW-0145">Chemotaxis</keyword>
<dbReference type="GO" id="GO:0032259">
    <property type="term" value="P:methylation"/>
    <property type="evidence" value="ECO:0007669"/>
    <property type="project" value="UniProtKB-KW"/>
</dbReference>
<comment type="catalytic activity">
    <reaction evidence="5">
        <text>L-glutaminyl-[protein] + H2O = L-glutamyl-[protein] + NH4(+)</text>
        <dbReference type="Rhea" id="RHEA:16441"/>
        <dbReference type="Rhea" id="RHEA-COMP:10207"/>
        <dbReference type="Rhea" id="RHEA-COMP:10208"/>
        <dbReference type="ChEBI" id="CHEBI:15377"/>
        <dbReference type="ChEBI" id="CHEBI:28938"/>
        <dbReference type="ChEBI" id="CHEBI:29973"/>
        <dbReference type="ChEBI" id="CHEBI:30011"/>
        <dbReference type="EC" id="3.5.1.44"/>
    </reaction>
</comment>
<comment type="subcellular location">
    <subcellularLocation>
        <location evidence="5">Cytoplasm</location>
    </subcellularLocation>
</comment>
<dbReference type="InterPro" id="IPR008248">
    <property type="entry name" value="CheB-like"/>
</dbReference>
<dbReference type="GO" id="GO:0000160">
    <property type="term" value="P:phosphorelay signal transduction system"/>
    <property type="evidence" value="ECO:0007669"/>
    <property type="project" value="UniProtKB-UniRule"/>
</dbReference>
<dbReference type="InterPro" id="IPR035909">
    <property type="entry name" value="CheB_C"/>
</dbReference>
<dbReference type="AlphaFoldDB" id="A0ABD5P7M1"/>
<dbReference type="SUPFAM" id="SSF52738">
    <property type="entry name" value="Methylesterase CheB, C-terminal domain"/>
    <property type="match status" value="1"/>
</dbReference>
<keyword evidence="12" id="KW-1185">Reference proteome</keyword>
<evidence type="ECO:0000259" key="10">
    <source>
        <dbReference type="PROSITE" id="PS50122"/>
    </source>
</evidence>
<dbReference type="GO" id="GO:0008168">
    <property type="term" value="F:methyltransferase activity"/>
    <property type="evidence" value="ECO:0007669"/>
    <property type="project" value="UniProtKB-KW"/>
</dbReference>
<evidence type="ECO:0000259" key="9">
    <source>
        <dbReference type="PROSITE" id="PS50110"/>
    </source>
</evidence>
<dbReference type="GO" id="GO:0050568">
    <property type="term" value="F:protein-glutamine glutaminase activity"/>
    <property type="evidence" value="ECO:0007669"/>
    <property type="project" value="UniProtKB-UniRule"/>
</dbReference>
<dbReference type="EC" id="3.5.1.44" evidence="5"/>
<dbReference type="EC" id="3.1.1.61" evidence="5"/>
<gene>
    <name evidence="5 11" type="primary">cheB</name>
    <name evidence="11" type="ORF">ACFO0N_02685</name>
</gene>
<evidence type="ECO:0000313" key="12">
    <source>
        <dbReference type="Proteomes" id="UP001595921"/>
    </source>
</evidence>
<evidence type="ECO:0000256" key="1">
    <source>
        <dbReference type="ARBA" id="ARBA00022490"/>
    </source>
</evidence>
<dbReference type="PANTHER" id="PTHR42872">
    <property type="entry name" value="PROTEIN-GLUTAMATE METHYLESTERASE/PROTEIN-GLUTAMINE GLUTAMINASE"/>
    <property type="match status" value="1"/>
</dbReference>
<feature type="active site" evidence="5 6">
    <location>
        <position position="196"/>
    </location>
</feature>
<comment type="domain">
    <text evidence="5">Contains a C-terminal catalytic domain, and an N-terminal region which modulates catalytic activity.</text>
</comment>
<feature type="modified residue" description="4-aspartylphosphate" evidence="5 7">
    <location>
        <position position="41"/>
    </location>
</feature>
<dbReference type="GO" id="GO:0006935">
    <property type="term" value="P:chemotaxis"/>
    <property type="evidence" value="ECO:0007669"/>
    <property type="project" value="UniProtKB-UniRule"/>
</dbReference>
<evidence type="ECO:0000256" key="5">
    <source>
        <dbReference type="HAMAP-Rule" id="MF_00099"/>
    </source>
</evidence>
<feature type="compositionally biased region" description="Polar residues" evidence="8">
    <location>
        <begin position="166"/>
        <end position="180"/>
    </location>
</feature>
<evidence type="ECO:0000313" key="11">
    <source>
        <dbReference type="EMBL" id="MFC4356852.1"/>
    </source>
</evidence>
<comment type="catalytic activity">
    <reaction evidence="4 5">
        <text>[protein]-L-glutamate 5-O-methyl ester + H2O = L-glutamyl-[protein] + methanol + H(+)</text>
        <dbReference type="Rhea" id="RHEA:23236"/>
        <dbReference type="Rhea" id="RHEA-COMP:10208"/>
        <dbReference type="Rhea" id="RHEA-COMP:10311"/>
        <dbReference type="ChEBI" id="CHEBI:15377"/>
        <dbReference type="ChEBI" id="CHEBI:15378"/>
        <dbReference type="ChEBI" id="CHEBI:17790"/>
        <dbReference type="ChEBI" id="CHEBI:29973"/>
        <dbReference type="ChEBI" id="CHEBI:82795"/>
        <dbReference type="EC" id="3.1.1.61"/>
    </reaction>
</comment>
<feature type="active site" evidence="5 6">
    <location>
        <position position="223"/>
    </location>
</feature>
<feature type="compositionally biased region" description="Low complexity" evidence="8">
    <location>
        <begin position="134"/>
        <end position="157"/>
    </location>
</feature>
<keyword evidence="5 7" id="KW-0597">Phosphoprotein</keyword>
<dbReference type="CDD" id="cd16432">
    <property type="entry name" value="CheB_Rec"/>
    <property type="match status" value="1"/>
</dbReference>
<dbReference type="PROSITE" id="PS50110">
    <property type="entry name" value="RESPONSE_REGULATORY"/>
    <property type="match status" value="1"/>
</dbReference>
<keyword evidence="3 5" id="KW-0378">Hydrolase</keyword>
<accession>A0ABD5P7M1</accession>
<dbReference type="Pfam" id="PF01339">
    <property type="entry name" value="CheB_methylest"/>
    <property type="match status" value="1"/>
</dbReference>
<feature type="active site" evidence="5 6">
    <location>
        <position position="320"/>
    </location>
</feature>
<comment type="similarity">
    <text evidence="5">Belongs to the CheB family.</text>
</comment>
<dbReference type="InterPro" id="IPR001789">
    <property type="entry name" value="Sig_transdc_resp-reg_receiver"/>
</dbReference>
<dbReference type="GO" id="GO:0008984">
    <property type="term" value="F:protein-glutamate methylesterase activity"/>
    <property type="evidence" value="ECO:0007669"/>
    <property type="project" value="UniProtKB-UniRule"/>
</dbReference>
<evidence type="ECO:0000256" key="4">
    <source>
        <dbReference type="ARBA" id="ARBA00048267"/>
    </source>
</evidence>
<dbReference type="Proteomes" id="UP001595921">
    <property type="component" value="Unassembled WGS sequence"/>
</dbReference>
<feature type="domain" description="Response regulatory" evidence="9">
    <location>
        <begin position="1"/>
        <end position="107"/>
    </location>
</feature>
<evidence type="ECO:0000256" key="2">
    <source>
        <dbReference type="ARBA" id="ARBA00022500"/>
    </source>
</evidence>
<dbReference type="InterPro" id="IPR011006">
    <property type="entry name" value="CheY-like_superfamily"/>
</dbReference>